<evidence type="ECO:0000256" key="1">
    <source>
        <dbReference type="SAM" id="MobiDB-lite"/>
    </source>
</evidence>
<protein>
    <submittedName>
        <fullName evidence="2">Uncharacterized protein</fullName>
    </submittedName>
</protein>
<evidence type="ECO:0000313" key="3">
    <source>
        <dbReference type="Proteomes" id="UP000250235"/>
    </source>
</evidence>
<dbReference type="EMBL" id="KV001045">
    <property type="protein sequence ID" value="KZV39394.1"/>
    <property type="molecule type" value="Genomic_DNA"/>
</dbReference>
<sequence length="250" mass="27292">MASSLSVNALQVEFESVLAMEHTGMTRMFQTLVDTGLKGFLAASGSIYEAAVIELFANARVIAGTIEATSFLDVPKETVVEMQNRCFGSDVPFRAPSKKCEMNMEFLLLHDIVEKAQCAKAGSFDVVTSEKFDLMMAISAEFMVNWSVLSSTGRHATPSKGINQQVGADVYKEKSGCYTVSGTEGGQSNITKPLDMQVETQVEKKKKRAASKNKKGKEPTVEQKKKRAKATKVAEQPFVEVEGETSLELL</sequence>
<feature type="region of interest" description="Disordered" evidence="1">
    <location>
        <begin position="203"/>
        <end position="235"/>
    </location>
</feature>
<organism evidence="2 3">
    <name type="scientific">Dorcoceras hygrometricum</name>
    <dbReference type="NCBI Taxonomy" id="472368"/>
    <lineage>
        <taxon>Eukaryota</taxon>
        <taxon>Viridiplantae</taxon>
        <taxon>Streptophyta</taxon>
        <taxon>Embryophyta</taxon>
        <taxon>Tracheophyta</taxon>
        <taxon>Spermatophyta</taxon>
        <taxon>Magnoliopsida</taxon>
        <taxon>eudicotyledons</taxon>
        <taxon>Gunneridae</taxon>
        <taxon>Pentapetalae</taxon>
        <taxon>asterids</taxon>
        <taxon>lamiids</taxon>
        <taxon>Lamiales</taxon>
        <taxon>Gesneriaceae</taxon>
        <taxon>Didymocarpoideae</taxon>
        <taxon>Trichosporeae</taxon>
        <taxon>Loxocarpinae</taxon>
        <taxon>Dorcoceras</taxon>
    </lineage>
</organism>
<dbReference type="Proteomes" id="UP000250235">
    <property type="component" value="Unassembled WGS sequence"/>
</dbReference>
<reference evidence="2 3" key="1">
    <citation type="journal article" date="2015" name="Proc. Natl. Acad. Sci. U.S.A.">
        <title>The resurrection genome of Boea hygrometrica: A blueprint for survival of dehydration.</title>
        <authorList>
            <person name="Xiao L."/>
            <person name="Yang G."/>
            <person name="Zhang L."/>
            <person name="Yang X."/>
            <person name="Zhao S."/>
            <person name="Ji Z."/>
            <person name="Zhou Q."/>
            <person name="Hu M."/>
            <person name="Wang Y."/>
            <person name="Chen M."/>
            <person name="Xu Y."/>
            <person name="Jin H."/>
            <person name="Xiao X."/>
            <person name="Hu G."/>
            <person name="Bao F."/>
            <person name="Hu Y."/>
            <person name="Wan P."/>
            <person name="Li L."/>
            <person name="Deng X."/>
            <person name="Kuang T."/>
            <person name="Xiang C."/>
            <person name="Zhu J.K."/>
            <person name="Oliver M.J."/>
            <person name="He Y."/>
        </authorList>
    </citation>
    <scope>NUCLEOTIDE SEQUENCE [LARGE SCALE GENOMIC DNA]</scope>
    <source>
        <strain evidence="3">cv. XS01</strain>
    </source>
</reference>
<name>A0A2Z7BYC3_9LAMI</name>
<proteinExistence type="predicted"/>
<evidence type="ECO:0000313" key="2">
    <source>
        <dbReference type="EMBL" id="KZV39394.1"/>
    </source>
</evidence>
<keyword evidence="3" id="KW-1185">Reference proteome</keyword>
<dbReference type="AlphaFoldDB" id="A0A2Z7BYC3"/>
<gene>
    <name evidence="2" type="ORF">F511_23554</name>
</gene>
<accession>A0A2Z7BYC3</accession>
<feature type="compositionally biased region" description="Basic residues" evidence="1">
    <location>
        <begin position="204"/>
        <end position="215"/>
    </location>
</feature>
<dbReference type="OrthoDB" id="1751168at2759"/>